<organism evidence="2 3">
    <name type="scientific">Serendipita indica (strain DSM 11827)</name>
    <name type="common">Root endophyte fungus</name>
    <name type="synonym">Piriformospora indica</name>
    <dbReference type="NCBI Taxonomy" id="1109443"/>
    <lineage>
        <taxon>Eukaryota</taxon>
        <taxon>Fungi</taxon>
        <taxon>Dikarya</taxon>
        <taxon>Basidiomycota</taxon>
        <taxon>Agaricomycotina</taxon>
        <taxon>Agaricomycetes</taxon>
        <taxon>Sebacinales</taxon>
        <taxon>Serendipitaceae</taxon>
        <taxon>Serendipita</taxon>
    </lineage>
</organism>
<dbReference type="InterPro" id="IPR001680">
    <property type="entry name" value="WD40_rpt"/>
</dbReference>
<dbReference type="Pfam" id="PF00400">
    <property type="entry name" value="WD40"/>
    <property type="match status" value="2"/>
</dbReference>
<dbReference type="OrthoDB" id="6262491at2759"/>
<dbReference type="Proteomes" id="UP000007148">
    <property type="component" value="Unassembled WGS sequence"/>
</dbReference>
<keyword evidence="1" id="KW-0853">WD repeat</keyword>
<feature type="repeat" description="WD" evidence="1">
    <location>
        <begin position="1"/>
        <end position="36"/>
    </location>
</feature>
<dbReference type="OMA" id="CATSVQN"/>
<dbReference type="AlphaFoldDB" id="G4TX13"/>
<proteinExistence type="predicted"/>
<evidence type="ECO:0000313" key="2">
    <source>
        <dbReference type="EMBL" id="CCA75856.1"/>
    </source>
</evidence>
<dbReference type="Gene3D" id="2.130.10.10">
    <property type="entry name" value="YVTN repeat-like/Quinoprotein amine dehydrogenase"/>
    <property type="match status" value="1"/>
</dbReference>
<gene>
    <name evidence="2" type="ORF">PIIN_09851</name>
</gene>
<dbReference type="PROSITE" id="PS50294">
    <property type="entry name" value="WD_REPEATS_REGION"/>
    <property type="match status" value="2"/>
</dbReference>
<keyword evidence="3" id="KW-1185">Reference proteome</keyword>
<dbReference type="SMART" id="SM00320">
    <property type="entry name" value="WD40"/>
    <property type="match status" value="2"/>
</dbReference>
<sequence>DINSVAFSPNGCRIVSCSEDRTIRLWDAEIGEQIGQPLRGHTSYVKSVSFSPDGYFIVSSSSDGTVRLWNSTSESLDLLPNLHSVIDGDGWLLTPDGKPLFWVPPQFRTGLVRHGVRIMGQCQRLEVDLSRSVYGEEWTRVTEARND</sequence>
<dbReference type="SUPFAM" id="SSF50978">
    <property type="entry name" value="WD40 repeat-like"/>
    <property type="match status" value="1"/>
</dbReference>
<dbReference type="eggNOG" id="KOG0266">
    <property type="taxonomic scope" value="Eukaryota"/>
</dbReference>
<reference evidence="2 3" key="1">
    <citation type="journal article" date="2011" name="PLoS Pathog.">
        <title>Endophytic Life Strategies Decoded by Genome and Transcriptome Analyses of the Mutualistic Root Symbiont Piriformospora indica.</title>
        <authorList>
            <person name="Zuccaro A."/>
            <person name="Lahrmann U."/>
            <person name="Guldener U."/>
            <person name="Langen G."/>
            <person name="Pfiffi S."/>
            <person name="Biedenkopf D."/>
            <person name="Wong P."/>
            <person name="Samans B."/>
            <person name="Grimm C."/>
            <person name="Basiewicz M."/>
            <person name="Murat C."/>
            <person name="Martin F."/>
            <person name="Kogel K.H."/>
        </authorList>
    </citation>
    <scope>NUCLEOTIDE SEQUENCE [LARGE SCALE GENOMIC DNA]</scope>
    <source>
        <strain evidence="2 3">DSM 11827</strain>
    </source>
</reference>
<evidence type="ECO:0000256" key="1">
    <source>
        <dbReference type="PROSITE-ProRule" id="PRU00221"/>
    </source>
</evidence>
<dbReference type="STRING" id="1109443.G4TX13"/>
<dbReference type="InParanoid" id="G4TX13"/>
<dbReference type="HOGENOM" id="CLU_000288_57_18_1"/>
<accession>G4TX13</accession>
<evidence type="ECO:0000313" key="3">
    <source>
        <dbReference type="Proteomes" id="UP000007148"/>
    </source>
</evidence>
<comment type="caution">
    <text evidence="2">The sequence shown here is derived from an EMBL/GenBank/DDBJ whole genome shotgun (WGS) entry which is preliminary data.</text>
</comment>
<dbReference type="EMBL" id="CAFZ01000537">
    <property type="protein sequence ID" value="CCA75856.1"/>
    <property type="molecule type" value="Genomic_DNA"/>
</dbReference>
<dbReference type="PROSITE" id="PS50082">
    <property type="entry name" value="WD_REPEATS_2"/>
    <property type="match status" value="2"/>
</dbReference>
<protein>
    <submittedName>
        <fullName evidence="2">Uncharacterized protein</fullName>
    </submittedName>
</protein>
<feature type="non-terminal residue" evidence="2">
    <location>
        <position position="1"/>
    </location>
</feature>
<dbReference type="InterPro" id="IPR036322">
    <property type="entry name" value="WD40_repeat_dom_sf"/>
</dbReference>
<dbReference type="PANTHER" id="PTHR19879">
    <property type="entry name" value="TRANSCRIPTION INITIATION FACTOR TFIID"/>
    <property type="match status" value="1"/>
</dbReference>
<dbReference type="PANTHER" id="PTHR19879:SF9">
    <property type="entry name" value="TRANSCRIPTION INITIATION FACTOR TFIID SUBUNIT 5"/>
    <property type="match status" value="1"/>
</dbReference>
<feature type="repeat" description="WD" evidence="1">
    <location>
        <begin position="38"/>
        <end position="70"/>
    </location>
</feature>
<dbReference type="InterPro" id="IPR015943">
    <property type="entry name" value="WD40/YVTN_repeat-like_dom_sf"/>
</dbReference>
<name>G4TX13_SERID</name>